<keyword evidence="2" id="KW-1185">Reference proteome</keyword>
<dbReference type="Proteomes" id="UP000241546">
    <property type="component" value="Unassembled WGS sequence"/>
</dbReference>
<dbReference type="GeneID" id="36599797"/>
<protein>
    <submittedName>
        <fullName evidence="1">Uncharacterized protein</fullName>
    </submittedName>
</protein>
<reference evidence="2" key="1">
    <citation type="submission" date="2016-07" db="EMBL/GenBank/DDBJ databases">
        <title>Multiple horizontal gene transfer events from other fungi enriched the ability of initially mycotrophic Trichoderma (Ascomycota) to feed on dead plant biomass.</title>
        <authorList>
            <consortium name="DOE Joint Genome Institute"/>
            <person name="Atanasova L."/>
            <person name="Chenthamara K."/>
            <person name="Zhang J."/>
            <person name="Grujic M."/>
            <person name="Henrissat B."/>
            <person name="Kuo A."/>
            <person name="Aerts A."/>
            <person name="Salamov A."/>
            <person name="Lipzen A."/>
            <person name="Labutti K."/>
            <person name="Barry K."/>
            <person name="Miao Y."/>
            <person name="Rahimi M.J."/>
            <person name="Shen Q."/>
            <person name="Grigoriev I.V."/>
            <person name="Kubicek C.P."/>
            <person name="Druzhinina I.S."/>
        </authorList>
    </citation>
    <scope>NUCLEOTIDE SEQUENCE [LARGE SCALE GENOMIC DNA]</scope>
    <source>
        <strain evidence="2">TUCIM 6016</strain>
    </source>
</reference>
<sequence length="395" mass="45299">MESLPAELLLQILGDSRINNADLRRLRLVSKQVSAAATSHLFSRIHISKLHSDRETFFNIAAQPHLAAAVRSVTWLEMAEDCTDLPYVAYPPAVLLRPLETWVPSADDAADFDFLLCRLPRMARALFWLPFENFQSYHKGTEERREVIRSFTPDFFAALDKMPNLREFASRPMHPRRELVQPSELSTPLYPLTGQIFLQSKCKKTMQRNDGFCTFMIPYIAHRASLKTDTLAPITRLYLVDESIWSFIPRINSAVVDGFRNLKYLELCISNWQNSRHMKRLGRCLGAAEGLEELRLCLERDGLAGKHSSTVFDLIFQPKYRHPRLRDIRLIAVPFTALQILLLISRTAGSLKRLRFDNCSVPGRLIYALQLIPNLWLESFSSVSATVLHETEDEL</sequence>
<gene>
    <name evidence="1" type="ORF">BBK36DRAFT_1128887</name>
</gene>
<evidence type="ECO:0000313" key="2">
    <source>
        <dbReference type="Proteomes" id="UP000241546"/>
    </source>
</evidence>
<accession>A0A2T4AZZ6</accession>
<name>A0A2T4AZZ6_9HYPO</name>
<dbReference type="OrthoDB" id="5427399at2759"/>
<organism evidence="1 2">
    <name type="scientific">Trichoderma citrinoviride</name>
    <dbReference type="NCBI Taxonomy" id="58853"/>
    <lineage>
        <taxon>Eukaryota</taxon>
        <taxon>Fungi</taxon>
        <taxon>Dikarya</taxon>
        <taxon>Ascomycota</taxon>
        <taxon>Pezizomycotina</taxon>
        <taxon>Sordariomycetes</taxon>
        <taxon>Hypocreomycetidae</taxon>
        <taxon>Hypocreales</taxon>
        <taxon>Hypocreaceae</taxon>
        <taxon>Trichoderma</taxon>
    </lineage>
</organism>
<dbReference type="EMBL" id="KZ680222">
    <property type="protein sequence ID" value="PTB62632.1"/>
    <property type="molecule type" value="Genomic_DNA"/>
</dbReference>
<dbReference type="InterPro" id="IPR036047">
    <property type="entry name" value="F-box-like_dom_sf"/>
</dbReference>
<dbReference type="RefSeq" id="XP_024745952.1">
    <property type="nucleotide sequence ID" value="XM_024891679.1"/>
</dbReference>
<dbReference type="AlphaFoldDB" id="A0A2T4AZZ6"/>
<feature type="non-terminal residue" evidence="1">
    <location>
        <position position="395"/>
    </location>
</feature>
<proteinExistence type="predicted"/>
<dbReference type="SUPFAM" id="SSF81383">
    <property type="entry name" value="F-box domain"/>
    <property type="match status" value="1"/>
</dbReference>
<evidence type="ECO:0000313" key="1">
    <source>
        <dbReference type="EMBL" id="PTB62632.1"/>
    </source>
</evidence>